<organism evidence="1 2">
    <name type="scientific">Yersinia phage PYps23T</name>
    <dbReference type="NCBI Taxonomy" id="2801356"/>
    <lineage>
        <taxon>Viruses</taxon>
        <taxon>Duplodnaviria</taxon>
        <taxon>Heunggongvirae</taxon>
        <taxon>Uroviricota</taxon>
        <taxon>Caudoviricetes</taxon>
        <taxon>Chaseviridae</taxon>
        <taxon>Cleopatravirinae</taxon>
        <taxon>Carltongylesvirus</taxon>
        <taxon>Carltongylesvirus PYps23T</taxon>
    </lineage>
</organism>
<sequence>MNTGFQPSEGFIIACKYCDNIGIKPFIYFCSFVLNGRFSVPVAPLLDVPNTFQDRSKPVINDACLIVTKFVHLANELVAIKHVHLSLVACE</sequence>
<accession>A0AAE7TQX7</accession>
<dbReference type="EMBL" id="MW147598">
    <property type="protein sequence ID" value="QQO90922.1"/>
    <property type="molecule type" value="Genomic_DNA"/>
</dbReference>
<evidence type="ECO:0000313" key="1">
    <source>
        <dbReference type="EMBL" id="QQO90922.1"/>
    </source>
</evidence>
<keyword evidence="2" id="KW-1185">Reference proteome</keyword>
<name>A0AAE7TQX7_9CAUD</name>
<evidence type="ECO:0000313" key="2">
    <source>
        <dbReference type="Proteomes" id="UP000827718"/>
    </source>
</evidence>
<protein>
    <submittedName>
        <fullName evidence="1">Uncharacterized protein</fullName>
    </submittedName>
</protein>
<dbReference type="Proteomes" id="UP000827718">
    <property type="component" value="Segment"/>
</dbReference>
<proteinExistence type="predicted"/>
<gene>
    <name evidence="1" type="ORF">ORF003</name>
</gene>
<reference evidence="1 2" key="1">
    <citation type="submission" date="2020-10" db="EMBL/GenBank/DDBJ databases">
        <title>Genome sequence of Yersinia pseudotuberculosis phages.</title>
        <authorList>
            <person name="Hammerl J.A."/>
            <person name="Hertwig S."/>
        </authorList>
    </citation>
    <scope>NUCLEOTIDE SEQUENCE [LARGE SCALE GENOMIC DNA]</scope>
</reference>